<dbReference type="OMA" id="PRDYWKN"/>
<comment type="similarity">
    <text evidence="1">Belongs to the thioredoxin family.</text>
</comment>
<dbReference type="InParanoid" id="T1FNU0"/>
<name>T1FNU0_HELRO</name>
<reference evidence="6" key="1">
    <citation type="submission" date="2012-12" db="EMBL/GenBank/DDBJ databases">
        <authorList>
            <person name="Hellsten U."/>
            <person name="Grimwood J."/>
            <person name="Chapman J.A."/>
            <person name="Shapiro H."/>
            <person name="Aerts A."/>
            <person name="Otillar R.P."/>
            <person name="Terry A.Y."/>
            <person name="Boore J.L."/>
            <person name="Simakov O."/>
            <person name="Marletaz F."/>
            <person name="Cho S.-J."/>
            <person name="Edsinger-Gonzales E."/>
            <person name="Havlak P."/>
            <person name="Kuo D.-H."/>
            <person name="Larsson T."/>
            <person name="Lv J."/>
            <person name="Arendt D."/>
            <person name="Savage R."/>
            <person name="Osoegawa K."/>
            <person name="de Jong P."/>
            <person name="Lindberg D.R."/>
            <person name="Seaver E.C."/>
            <person name="Weisblat D.A."/>
            <person name="Putnam N.H."/>
            <person name="Grigoriev I.V."/>
            <person name="Rokhsar D.S."/>
        </authorList>
    </citation>
    <scope>NUCLEOTIDE SEQUENCE</scope>
</reference>
<dbReference type="SUPFAM" id="SSF52833">
    <property type="entry name" value="Thioredoxin-like"/>
    <property type="match status" value="1"/>
</dbReference>
<accession>T1FNU0</accession>
<organism evidence="5 6">
    <name type="scientific">Helobdella robusta</name>
    <name type="common">Californian leech</name>
    <dbReference type="NCBI Taxonomy" id="6412"/>
    <lineage>
        <taxon>Eukaryota</taxon>
        <taxon>Metazoa</taxon>
        <taxon>Spiralia</taxon>
        <taxon>Lophotrochozoa</taxon>
        <taxon>Annelida</taxon>
        <taxon>Clitellata</taxon>
        <taxon>Hirudinea</taxon>
        <taxon>Rhynchobdellida</taxon>
        <taxon>Glossiphoniidae</taxon>
        <taxon>Helobdella</taxon>
    </lineage>
</organism>
<dbReference type="PANTHER" id="PTHR12452">
    <property type="entry name" value="42-9-9 PROTEIN-RELATED"/>
    <property type="match status" value="1"/>
</dbReference>
<dbReference type="InterPro" id="IPR010357">
    <property type="entry name" value="TXNDC17_dom"/>
</dbReference>
<reference evidence="4 6" key="2">
    <citation type="journal article" date="2013" name="Nature">
        <title>Insights into bilaterian evolution from three spiralian genomes.</title>
        <authorList>
            <person name="Simakov O."/>
            <person name="Marletaz F."/>
            <person name="Cho S.J."/>
            <person name="Edsinger-Gonzales E."/>
            <person name="Havlak P."/>
            <person name="Hellsten U."/>
            <person name="Kuo D.H."/>
            <person name="Larsson T."/>
            <person name="Lv J."/>
            <person name="Arendt D."/>
            <person name="Savage R."/>
            <person name="Osoegawa K."/>
            <person name="de Jong P."/>
            <person name="Grimwood J."/>
            <person name="Chapman J.A."/>
            <person name="Shapiro H."/>
            <person name="Aerts A."/>
            <person name="Otillar R.P."/>
            <person name="Terry A.Y."/>
            <person name="Boore J.L."/>
            <person name="Grigoriev I.V."/>
            <person name="Lindberg D.R."/>
            <person name="Seaver E.C."/>
            <person name="Weisblat D.A."/>
            <person name="Putnam N.H."/>
            <person name="Rokhsar D.S."/>
        </authorList>
    </citation>
    <scope>NUCLEOTIDE SEQUENCE</scope>
</reference>
<protein>
    <recommendedName>
        <fullName evidence="2">Thioredoxin domain-containing protein 17</fullName>
    </recommendedName>
</protein>
<dbReference type="CTD" id="20210487"/>
<dbReference type="PANTHER" id="PTHR12452:SF0">
    <property type="entry name" value="THIOREDOXIN DOMAIN-CONTAINING PROTEIN 17"/>
    <property type="match status" value="1"/>
</dbReference>
<evidence type="ECO:0000313" key="5">
    <source>
        <dbReference type="EnsemblMetazoa" id="HelroP186220"/>
    </source>
</evidence>
<dbReference type="OrthoDB" id="78947at2759"/>
<dbReference type="FunCoup" id="T1FNU0">
    <property type="interactions" value="978"/>
</dbReference>
<dbReference type="STRING" id="6412.T1FNU0"/>
<dbReference type="GeneID" id="20210487"/>
<feature type="domain" description="Thioredoxin" evidence="3">
    <location>
        <begin position="11"/>
        <end position="124"/>
    </location>
</feature>
<evidence type="ECO:0000313" key="6">
    <source>
        <dbReference type="Proteomes" id="UP000015101"/>
    </source>
</evidence>
<dbReference type="GO" id="GO:0005829">
    <property type="term" value="C:cytosol"/>
    <property type="evidence" value="ECO:0000318"/>
    <property type="project" value="GO_Central"/>
</dbReference>
<evidence type="ECO:0000259" key="3">
    <source>
        <dbReference type="Pfam" id="PF06110"/>
    </source>
</evidence>
<dbReference type="EMBL" id="AMQM01008387">
    <property type="status" value="NOT_ANNOTATED_CDS"/>
    <property type="molecule type" value="Genomic_DNA"/>
</dbReference>
<gene>
    <name evidence="5" type="primary">20210487</name>
    <name evidence="4" type="ORF">HELRODRAFT_186220</name>
</gene>
<sequence>MSAGKNKHLAVGYDELLKYTEKYKNIPKLFILYTGSKNENGCSWCSDCNQTFPTIDKVFTRHPDAHLIICDVGNRPEWKDPNNSFRKNLKINSIPTLVNYHQSSKRLEDKECGNEELLTLMVEEN</sequence>
<dbReference type="eggNOG" id="KOG3425">
    <property type="taxonomic scope" value="Eukaryota"/>
</dbReference>
<evidence type="ECO:0000313" key="4">
    <source>
        <dbReference type="EMBL" id="ESN90173.1"/>
    </source>
</evidence>
<proteinExistence type="inferred from homology"/>
<dbReference type="HOGENOM" id="CLU_120161_0_0_1"/>
<dbReference type="InterPro" id="IPR045108">
    <property type="entry name" value="TXNDC17-like"/>
</dbReference>
<dbReference type="EMBL" id="AMQM01008386">
    <property type="status" value="NOT_ANNOTATED_CDS"/>
    <property type="molecule type" value="Genomic_DNA"/>
</dbReference>
<dbReference type="RefSeq" id="XP_009031750.1">
    <property type="nucleotide sequence ID" value="XM_009033502.1"/>
</dbReference>
<dbReference type="Pfam" id="PF06110">
    <property type="entry name" value="TXD17-like_Trx"/>
    <property type="match status" value="1"/>
</dbReference>
<dbReference type="AlphaFoldDB" id="T1FNU0"/>
<dbReference type="GO" id="GO:0047134">
    <property type="term" value="F:protein-disulfide reductase [NAD(P)H] activity"/>
    <property type="evidence" value="ECO:0000318"/>
    <property type="project" value="GO_Central"/>
</dbReference>
<evidence type="ECO:0000256" key="1">
    <source>
        <dbReference type="ARBA" id="ARBA00008987"/>
    </source>
</evidence>
<keyword evidence="6" id="KW-1185">Reference proteome</keyword>
<dbReference type="Proteomes" id="UP000015101">
    <property type="component" value="Unassembled WGS sequence"/>
</dbReference>
<dbReference type="EnsemblMetazoa" id="HelroT186220">
    <property type="protein sequence ID" value="HelroP186220"/>
    <property type="gene ID" value="HelroG186220"/>
</dbReference>
<dbReference type="InterPro" id="IPR036249">
    <property type="entry name" value="Thioredoxin-like_sf"/>
</dbReference>
<reference evidence="5" key="3">
    <citation type="submission" date="2015-06" db="UniProtKB">
        <authorList>
            <consortium name="EnsemblMetazoa"/>
        </authorList>
    </citation>
    <scope>IDENTIFICATION</scope>
</reference>
<dbReference type="Gene3D" id="3.40.30.10">
    <property type="entry name" value="Glutaredoxin"/>
    <property type="match status" value="1"/>
</dbReference>
<dbReference type="EMBL" id="KB097768">
    <property type="protein sequence ID" value="ESN90173.1"/>
    <property type="molecule type" value="Genomic_DNA"/>
</dbReference>
<evidence type="ECO:0000256" key="2">
    <source>
        <dbReference type="ARBA" id="ARBA00016949"/>
    </source>
</evidence>
<dbReference type="KEGG" id="hro:HELRODRAFT_186220"/>